<proteinExistence type="inferred from homology"/>
<dbReference type="EnsemblMetazoa" id="XM_031933509">
    <property type="protein sequence ID" value="XP_031789369"/>
    <property type="gene ID" value="GeneID_100463123"/>
</dbReference>
<dbReference type="GO" id="GO:0005549">
    <property type="term" value="F:odorant binding"/>
    <property type="evidence" value="ECO:0007669"/>
    <property type="project" value="InterPro"/>
</dbReference>
<evidence type="ECO:0000256" key="7">
    <source>
        <dbReference type="ARBA" id="ARBA00023136"/>
    </source>
</evidence>
<keyword evidence="4 10" id="KW-0812">Transmembrane</keyword>
<keyword evidence="5 10" id="KW-0552">Olfaction</keyword>
<feature type="transmembrane region" description="Helical" evidence="10">
    <location>
        <begin position="221"/>
        <end position="243"/>
    </location>
</feature>
<dbReference type="GO" id="GO:0004984">
    <property type="term" value="F:olfactory receptor activity"/>
    <property type="evidence" value="ECO:0007669"/>
    <property type="project" value="InterPro"/>
</dbReference>
<keyword evidence="3 10" id="KW-0716">Sensory transduction</keyword>
<evidence type="ECO:0000256" key="10">
    <source>
        <dbReference type="RuleBase" id="RU351113"/>
    </source>
</evidence>
<dbReference type="InParanoid" id="A0A7M7TBH3"/>
<keyword evidence="12" id="KW-1185">Reference proteome</keyword>
<dbReference type="RefSeq" id="XP_031789369.1">
    <property type="nucleotide sequence ID" value="XM_031933509.1"/>
</dbReference>
<evidence type="ECO:0000256" key="1">
    <source>
        <dbReference type="ARBA" id="ARBA00004651"/>
    </source>
</evidence>
<dbReference type="OrthoDB" id="7696577at2759"/>
<evidence type="ECO:0000256" key="4">
    <source>
        <dbReference type="ARBA" id="ARBA00022692"/>
    </source>
</evidence>
<evidence type="ECO:0000256" key="3">
    <source>
        <dbReference type="ARBA" id="ARBA00022606"/>
    </source>
</evidence>
<dbReference type="PANTHER" id="PTHR21137">
    <property type="entry name" value="ODORANT RECEPTOR"/>
    <property type="match status" value="1"/>
</dbReference>
<feature type="transmembrane region" description="Helical" evidence="10">
    <location>
        <begin position="345"/>
        <end position="362"/>
    </location>
</feature>
<dbReference type="Pfam" id="PF02949">
    <property type="entry name" value="7tm_6"/>
    <property type="match status" value="1"/>
</dbReference>
<keyword evidence="8 10" id="KW-0675">Receptor</keyword>
<comment type="similarity">
    <text evidence="10">Belongs to the insect chemoreceptor superfamily. Heteromeric odorant receptor channel (TC 1.A.69) family.</text>
</comment>
<dbReference type="Proteomes" id="UP000002358">
    <property type="component" value="Chromosome 1"/>
</dbReference>
<evidence type="ECO:0000256" key="6">
    <source>
        <dbReference type="ARBA" id="ARBA00022989"/>
    </source>
</evidence>
<sequence length="441" mass="51454">MWHNSIRGFNRKNINAYSTENKVQKTIMELKVERKAKSGLREEDIFNNKYFILNKKLLALVGLWPYQDARLKRVVRILLVLCIYSMMIPQMMKGIEECREKNPNPEIILENISGFFYFQGVTAKFLTAILTEDKLKYVYEEVMKDWKRFTDKNEIAILCKFAHVGRVLTVVWSIYAAMSCLLFVTLPAVIPMILNIILTRNETFKKSLCIYCEYYIDQDKYFFYIFLHHIIAGIATIFLTIGIDTSYVNCVQHVLALFNVSSYRLKVAFDTIHHSKKNDYNLKTLENNVHSYVVSSIRLHQRSIKFVDTIQSAYNIVFFIVCALLLFGISIITVDLVWNVHNPINLIRIACLWMGTIMYMFYSNWPGQKLIDSSNELFDAIYTCGWFEFPMKTKILIRFMLLRSIDPCRLTAGPLLQMNFESCSLILRSAMSYFTVLVTTG</sequence>
<feature type="transmembrane region" description="Helical" evidence="10">
    <location>
        <begin position="74"/>
        <end position="92"/>
    </location>
</feature>
<dbReference type="GO" id="GO:0005886">
    <property type="term" value="C:plasma membrane"/>
    <property type="evidence" value="ECO:0007669"/>
    <property type="project" value="UniProtKB-SubCell"/>
</dbReference>
<keyword evidence="9 10" id="KW-0807">Transducer</keyword>
<evidence type="ECO:0000313" key="12">
    <source>
        <dbReference type="Proteomes" id="UP000002358"/>
    </source>
</evidence>
<keyword evidence="7 10" id="KW-0472">Membrane</keyword>
<evidence type="ECO:0000256" key="9">
    <source>
        <dbReference type="ARBA" id="ARBA00023224"/>
    </source>
</evidence>
<dbReference type="GeneID" id="100463123"/>
<dbReference type="PANTHER" id="PTHR21137:SF35">
    <property type="entry name" value="ODORANT RECEPTOR 19A-RELATED"/>
    <property type="match status" value="1"/>
</dbReference>
<comment type="subcellular location">
    <subcellularLocation>
        <location evidence="1 10">Cell membrane</location>
        <topology evidence="1 10">Multi-pass membrane protein</topology>
    </subcellularLocation>
</comment>
<organism evidence="11 12">
    <name type="scientific">Nasonia vitripennis</name>
    <name type="common">Parasitic wasp</name>
    <dbReference type="NCBI Taxonomy" id="7425"/>
    <lineage>
        <taxon>Eukaryota</taxon>
        <taxon>Metazoa</taxon>
        <taxon>Ecdysozoa</taxon>
        <taxon>Arthropoda</taxon>
        <taxon>Hexapoda</taxon>
        <taxon>Insecta</taxon>
        <taxon>Pterygota</taxon>
        <taxon>Neoptera</taxon>
        <taxon>Endopterygota</taxon>
        <taxon>Hymenoptera</taxon>
        <taxon>Apocrita</taxon>
        <taxon>Proctotrupomorpha</taxon>
        <taxon>Chalcidoidea</taxon>
        <taxon>Pteromalidae</taxon>
        <taxon>Pteromalinae</taxon>
        <taxon>Nasonia</taxon>
    </lineage>
</organism>
<accession>A0A7M7TBH3</accession>
<evidence type="ECO:0000256" key="5">
    <source>
        <dbReference type="ARBA" id="ARBA00022725"/>
    </source>
</evidence>
<dbReference type="GO" id="GO:0007165">
    <property type="term" value="P:signal transduction"/>
    <property type="evidence" value="ECO:0007669"/>
    <property type="project" value="UniProtKB-KW"/>
</dbReference>
<dbReference type="CTD" id="100463123"/>
<keyword evidence="6 10" id="KW-1133">Transmembrane helix</keyword>
<evidence type="ECO:0000256" key="8">
    <source>
        <dbReference type="ARBA" id="ARBA00023170"/>
    </source>
</evidence>
<dbReference type="InterPro" id="IPR004117">
    <property type="entry name" value="7tm6_olfct_rcpt"/>
</dbReference>
<dbReference type="SMR" id="A0A7M7TBH3"/>
<reference evidence="11" key="1">
    <citation type="submission" date="2021-01" db="UniProtKB">
        <authorList>
            <consortium name="EnsemblMetazoa"/>
        </authorList>
    </citation>
    <scope>IDENTIFICATION</scope>
</reference>
<protein>
    <recommendedName>
        <fullName evidence="10">Odorant receptor</fullName>
    </recommendedName>
</protein>
<feature type="transmembrane region" description="Helical" evidence="10">
    <location>
        <begin position="316"/>
        <end position="338"/>
    </location>
</feature>
<evidence type="ECO:0000313" key="11">
    <source>
        <dbReference type="EnsemblMetazoa" id="XP_031789369"/>
    </source>
</evidence>
<evidence type="ECO:0000256" key="2">
    <source>
        <dbReference type="ARBA" id="ARBA00022475"/>
    </source>
</evidence>
<keyword evidence="2" id="KW-1003">Cell membrane</keyword>
<feature type="transmembrane region" description="Helical" evidence="10">
    <location>
        <begin position="174"/>
        <end position="198"/>
    </location>
</feature>
<dbReference type="AlphaFoldDB" id="A0A7M7TBH3"/>
<name>A0A7M7TBH3_NASVI</name>
<comment type="caution">
    <text evidence="10">Lacks conserved residue(s) required for the propagation of feature annotation.</text>
</comment>